<evidence type="ECO:0000313" key="2">
    <source>
        <dbReference type="EMBL" id="SEI70416.1"/>
    </source>
</evidence>
<dbReference type="EMBL" id="FNYS01000003">
    <property type="protein sequence ID" value="SEI70416.1"/>
    <property type="molecule type" value="Genomic_DNA"/>
</dbReference>
<dbReference type="Proteomes" id="UP000076630">
    <property type="component" value="Unassembled WGS sequence"/>
</dbReference>
<organism evidence="1 3">
    <name type="scientific">Myroides marinus</name>
    <dbReference type="NCBI Taxonomy" id="703342"/>
    <lineage>
        <taxon>Bacteria</taxon>
        <taxon>Pseudomonadati</taxon>
        <taxon>Bacteroidota</taxon>
        <taxon>Flavobacteriia</taxon>
        <taxon>Flavobacteriales</taxon>
        <taxon>Flavobacteriaceae</taxon>
        <taxon>Myroides</taxon>
    </lineage>
</organism>
<reference evidence="2 4" key="2">
    <citation type="submission" date="2016-10" db="EMBL/GenBank/DDBJ databases">
        <authorList>
            <person name="de Groot N.N."/>
        </authorList>
    </citation>
    <scope>NUCLEOTIDE SEQUENCE [LARGE SCALE GENOMIC DNA]</scope>
    <source>
        <strain evidence="2 4">DSM 23048</strain>
    </source>
</reference>
<accession>A0A163XKL4</accession>
<proteinExistence type="predicted"/>
<dbReference type="OrthoDB" id="1436523at2"/>
<sequence>MTLELFEELSDVLGGFIEKFAGLNIKTNKHSLAWQRFHYNYFDSMTTTLYESLMHINYATLKDHQTEVKYAQSFSLVLDNECKLIREVNFEKIAPEAKEQITKVLATDLPILNKHLSSDEYHYVRFNCLNRKDRLCALGGIFFRDSHKGELVLNLFYLNLRNQGNDSLLEIDFYMKDKNKYVKLYKELASNKINTIEALTEFINDKKLSLEEFNNDFIYFFGEEYLTFHEKRKYIRSLEMVFFTKNSFKEIADHCGYQSSEYLIQEYQTFESNGYTPIIRYSNVIQA</sequence>
<reference evidence="1 3" key="1">
    <citation type="submission" date="2016-01" db="EMBL/GenBank/DDBJ databases">
        <title>Whole genome sequencing of Myroides marinus L41.</title>
        <authorList>
            <person name="Hong K.W."/>
        </authorList>
    </citation>
    <scope>NUCLEOTIDE SEQUENCE [LARGE SCALE GENOMIC DNA]</scope>
    <source>
        <strain evidence="1 3">L41</strain>
    </source>
</reference>
<evidence type="ECO:0000313" key="3">
    <source>
        <dbReference type="Proteomes" id="UP000076630"/>
    </source>
</evidence>
<name>A0A163XKL4_9FLAO</name>
<keyword evidence="3" id="KW-1185">Reference proteome</keyword>
<protein>
    <submittedName>
        <fullName evidence="1">Uncharacterized protein</fullName>
    </submittedName>
</protein>
<dbReference type="RefSeq" id="WP_038987324.1">
    <property type="nucleotide sequence ID" value="NZ_FNYS01000003.1"/>
</dbReference>
<dbReference type="Proteomes" id="UP000183077">
    <property type="component" value="Unassembled WGS sequence"/>
</dbReference>
<evidence type="ECO:0000313" key="1">
    <source>
        <dbReference type="EMBL" id="KZE78031.1"/>
    </source>
</evidence>
<gene>
    <name evidence="1" type="ORF">AV926_13385</name>
    <name evidence="2" type="ORF">SAMN04488018_103150</name>
</gene>
<evidence type="ECO:0000313" key="4">
    <source>
        <dbReference type="Proteomes" id="UP000183077"/>
    </source>
</evidence>
<dbReference type="EMBL" id="LQNU01000066">
    <property type="protein sequence ID" value="KZE78031.1"/>
    <property type="molecule type" value="Genomic_DNA"/>
</dbReference>
<dbReference type="AlphaFoldDB" id="A0A163XKL4"/>
<dbReference type="GeneID" id="82256276"/>